<dbReference type="NCBIfam" id="TIGR02937">
    <property type="entry name" value="sigma70-ECF"/>
    <property type="match status" value="1"/>
</dbReference>
<dbReference type="PANTHER" id="PTHR43133">
    <property type="entry name" value="RNA POLYMERASE ECF-TYPE SIGMA FACTO"/>
    <property type="match status" value="1"/>
</dbReference>
<dbReference type="InterPro" id="IPR014284">
    <property type="entry name" value="RNA_pol_sigma-70_dom"/>
</dbReference>
<dbReference type="GO" id="GO:0006352">
    <property type="term" value="P:DNA-templated transcription initiation"/>
    <property type="evidence" value="ECO:0007669"/>
    <property type="project" value="InterPro"/>
</dbReference>
<dbReference type="OrthoDB" id="9808901at2"/>
<feature type="domain" description="RNA polymerase sigma-70 region 2" evidence="6">
    <location>
        <begin position="23"/>
        <end position="82"/>
    </location>
</feature>
<dbReference type="InterPro" id="IPR013249">
    <property type="entry name" value="RNA_pol_sigma70_r4_t2"/>
</dbReference>
<evidence type="ECO:0000259" key="6">
    <source>
        <dbReference type="Pfam" id="PF04542"/>
    </source>
</evidence>
<protein>
    <submittedName>
        <fullName evidence="8">RNA polymerase sigma-70 factor, ECF subfamily</fullName>
    </submittedName>
</protein>
<dbReference type="EMBL" id="FOJI01000009">
    <property type="protein sequence ID" value="SEW30441.1"/>
    <property type="molecule type" value="Genomic_DNA"/>
</dbReference>
<dbReference type="GO" id="GO:0003677">
    <property type="term" value="F:DNA binding"/>
    <property type="evidence" value="ECO:0007669"/>
    <property type="project" value="UniProtKB-KW"/>
</dbReference>
<dbReference type="PANTHER" id="PTHR43133:SF8">
    <property type="entry name" value="RNA POLYMERASE SIGMA FACTOR HI_1459-RELATED"/>
    <property type="match status" value="1"/>
</dbReference>
<dbReference type="Gene3D" id="1.10.10.10">
    <property type="entry name" value="Winged helix-like DNA-binding domain superfamily/Winged helix DNA-binding domain"/>
    <property type="match status" value="1"/>
</dbReference>
<proteinExistence type="inferred from homology"/>
<reference evidence="8 9" key="1">
    <citation type="submission" date="2016-10" db="EMBL/GenBank/DDBJ databases">
        <authorList>
            <person name="de Groot N.N."/>
        </authorList>
    </citation>
    <scope>NUCLEOTIDE SEQUENCE [LARGE SCALE GENOMIC DNA]</scope>
    <source>
        <strain evidence="8 9">DSM 9179</strain>
    </source>
</reference>
<dbReference type="Gene3D" id="1.10.1740.10">
    <property type="match status" value="1"/>
</dbReference>
<evidence type="ECO:0000256" key="3">
    <source>
        <dbReference type="ARBA" id="ARBA00023082"/>
    </source>
</evidence>
<dbReference type="InterPro" id="IPR007627">
    <property type="entry name" value="RNA_pol_sigma70_r2"/>
</dbReference>
<feature type="domain" description="RNA polymerase sigma factor 70 region 4 type 2" evidence="7">
    <location>
        <begin position="122"/>
        <end position="172"/>
    </location>
</feature>
<dbReference type="RefSeq" id="WP_139197274.1">
    <property type="nucleotide sequence ID" value="NZ_FOJI01000009.1"/>
</dbReference>
<evidence type="ECO:0000259" key="7">
    <source>
        <dbReference type="Pfam" id="PF08281"/>
    </source>
</evidence>
<dbReference type="SUPFAM" id="SSF88659">
    <property type="entry name" value="Sigma3 and sigma4 domains of RNA polymerase sigma factors"/>
    <property type="match status" value="1"/>
</dbReference>
<keyword evidence="3" id="KW-0731">Sigma factor</keyword>
<keyword evidence="4" id="KW-0238">DNA-binding</keyword>
<dbReference type="InterPro" id="IPR013325">
    <property type="entry name" value="RNA_pol_sigma_r2"/>
</dbReference>
<comment type="similarity">
    <text evidence="1">Belongs to the sigma-70 factor family. ECF subfamily.</text>
</comment>
<dbReference type="Pfam" id="PF08281">
    <property type="entry name" value="Sigma70_r4_2"/>
    <property type="match status" value="1"/>
</dbReference>
<dbReference type="STRING" id="99656.SAMN05421659_10954"/>
<dbReference type="SUPFAM" id="SSF88946">
    <property type="entry name" value="Sigma2 domain of RNA polymerase sigma factors"/>
    <property type="match status" value="1"/>
</dbReference>
<organism evidence="8 9">
    <name type="scientific">[Clostridium] fimetarium</name>
    <dbReference type="NCBI Taxonomy" id="99656"/>
    <lineage>
        <taxon>Bacteria</taxon>
        <taxon>Bacillati</taxon>
        <taxon>Bacillota</taxon>
        <taxon>Clostridia</taxon>
        <taxon>Lachnospirales</taxon>
        <taxon>Lachnospiraceae</taxon>
    </lineage>
</organism>
<dbReference type="GO" id="GO:0016987">
    <property type="term" value="F:sigma factor activity"/>
    <property type="evidence" value="ECO:0007669"/>
    <property type="project" value="UniProtKB-KW"/>
</dbReference>
<evidence type="ECO:0000256" key="2">
    <source>
        <dbReference type="ARBA" id="ARBA00023015"/>
    </source>
</evidence>
<name>A0A1I0QS82_9FIRM</name>
<sequence length="183" mass="21272">MNDKIMELLWQRSEVALKEISIHYGNLLHSIAYHVLPSNDDVEECVNDTLLDIWNSVPPKEPESISSYACMIVRRKAIDRVRFYTAKKRGGTEYEISLAEMDECILNINAIQSEDSDLSDVINEFLGELSAEHRHIFMSRYYGFQSVEEIANRHSISKNAVNVRLTRMRKKLKIYLTERSIFV</sequence>
<accession>A0A1I0QS82</accession>
<evidence type="ECO:0000313" key="9">
    <source>
        <dbReference type="Proteomes" id="UP000199701"/>
    </source>
</evidence>
<dbReference type="InterPro" id="IPR039425">
    <property type="entry name" value="RNA_pol_sigma-70-like"/>
</dbReference>
<dbReference type="Proteomes" id="UP000199701">
    <property type="component" value="Unassembled WGS sequence"/>
</dbReference>
<dbReference type="InterPro" id="IPR036388">
    <property type="entry name" value="WH-like_DNA-bd_sf"/>
</dbReference>
<evidence type="ECO:0000256" key="4">
    <source>
        <dbReference type="ARBA" id="ARBA00023125"/>
    </source>
</evidence>
<evidence type="ECO:0000256" key="1">
    <source>
        <dbReference type="ARBA" id="ARBA00010641"/>
    </source>
</evidence>
<dbReference type="InterPro" id="IPR013324">
    <property type="entry name" value="RNA_pol_sigma_r3/r4-like"/>
</dbReference>
<gene>
    <name evidence="8" type="ORF">SAMN05421659_10954</name>
</gene>
<dbReference type="AlphaFoldDB" id="A0A1I0QS82"/>
<dbReference type="Pfam" id="PF04542">
    <property type="entry name" value="Sigma70_r2"/>
    <property type="match status" value="1"/>
</dbReference>
<evidence type="ECO:0000256" key="5">
    <source>
        <dbReference type="ARBA" id="ARBA00023163"/>
    </source>
</evidence>
<keyword evidence="2" id="KW-0805">Transcription regulation</keyword>
<evidence type="ECO:0000313" key="8">
    <source>
        <dbReference type="EMBL" id="SEW30441.1"/>
    </source>
</evidence>
<keyword evidence="5" id="KW-0804">Transcription</keyword>
<keyword evidence="9" id="KW-1185">Reference proteome</keyword>